<proteinExistence type="predicted"/>
<dbReference type="PANTHER" id="PTHR34504">
    <property type="entry name" value="ANTITOXIN HICB"/>
    <property type="match status" value="1"/>
</dbReference>
<dbReference type="Gene3D" id="3.30.160.250">
    <property type="match status" value="1"/>
</dbReference>
<sequence>MVDKTPEEYLREPYARILIPESEGGFSAEILEFPGCYAVGKTPDETFENLEEVAKAWIEAELEQGHEIPPPSTSQASGKIALRLPRSLHQQAIRMAERDGTSLNQFIVTAVAARVGAEDLYIRMAQQFSQRFVYVMSISTKAEIVEYQKLVQPMKISQTAGTGVSSKNPPHLRIVRN</sequence>
<name>A0A932GQV8_UNCTE</name>
<dbReference type="Pfam" id="PF05534">
    <property type="entry name" value="HicB"/>
    <property type="match status" value="1"/>
</dbReference>
<dbReference type="InterPro" id="IPR013321">
    <property type="entry name" value="Arc_rbn_hlx_hlx"/>
</dbReference>
<dbReference type="InterPro" id="IPR035069">
    <property type="entry name" value="TTHA1013/TTHA0281-like"/>
</dbReference>
<accession>A0A932GQV8</accession>
<gene>
    <name evidence="1" type="ORF">HYY65_10190</name>
</gene>
<organism evidence="1 2">
    <name type="scientific">Tectimicrobiota bacterium</name>
    <dbReference type="NCBI Taxonomy" id="2528274"/>
    <lineage>
        <taxon>Bacteria</taxon>
        <taxon>Pseudomonadati</taxon>
        <taxon>Nitrospinota/Tectimicrobiota group</taxon>
        <taxon>Candidatus Tectimicrobiota</taxon>
    </lineage>
</organism>
<dbReference type="InterPro" id="IPR010985">
    <property type="entry name" value="Ribbon_hlx_hlx"/>
</dbReference>
<reference evidence="1" key="1">
    <citation type="submission" date="2020-07" db="EMBL/GenBank/DDBJ databases">
        <title>Huge and variable diversity of episymbiotic CPR bacteria and DPANN archaea in groundwater ecosystems.</title>
        <authorList>
            <person name="He C.Y."/>
            <person name="Keren R."/>
            <person name="Whittaker M."/>
            <person name="Farag I.F."/>
            <person name="Doudna J."/>
            <person name="Cate J.H.D."/>
            <person name="Banfield J.F."/>
        </authorList>
    </citation>
    <scope>NUCLEOTIDE SEQUENCE</scope>
    <source>
        <strain evidence="1">NC_groundwater_717_Ag_S-0.2um_59_8</strain>
    </source>
</reference>
<dbReference type="GO" id="GO:0006355">
    <property type="term" value="P:regulation of DNA-templated transcription"/>
    <property type="evidence" value="ECO:0007669"/>
    <property type="project" value="InterPro"/>
</dbReference>
<protein>
    <submittedName>
        <fullName evidence="1">Type II toxin-antitoxin system HicB family antitoxin</fullName>
    </submittedName>
</protein>
<dbReference type="Pfam" id="PF21748">
    <property type="entry name" value="UPF0150"/>
    <property type="match status" value="1"/>
</dbReference>
<dbReference type="EMBL" id="JACPSX010000195">
    <property type="protein sequence ID" value="MBI3015409.1"/>
    <property type="molecule type" value="Genomic_DNA"/>
</dbReference>
<dbReference type="InterPro" id="IPR049389">
    <property type="entry name" value="TTHA0281-like"/>
</dbReference>
<evidence type="ECO:0000313" key="2">
    <source>
        <dbReference type="Proteomes" id="UP000741360"/>
    </source>
</evidence>
<dbReference type="PANTHER" id="PTHR34504:SF2">
    <property type="entry name" value="UPF0150 PROTEIN SSL0259"/>
    <property type="match status" value="1"/>
</dbReference>
<dbReference type="InterPro" id="IPR051404">
    <property type="entry name" value="TA_system_antitoxin"/>
</dbReference>
<dbReference type="SUPFAM" id="SSF47598">
    <property type="entry name" value="Ribbon-helix-helix"/>
    <property type="match status" value="1"/>
</dbReference>
<dbReference type="Gene3D" id="1.10.1220.10">
    <property type="entry name" value="Met repressor-like"/>
    <property type="match status" value="1"/>
</dbReference>
<dbReference type="Proteomes" id="UP000741360">
    <property type="component" value="Unassembled WGS sequence"/>
</dbReference>
<evidence type="ECO:0000313" key="1">
    <source>
        <dbReference type="EMBL" id="MBI3015409.1"/>
    </source>
</evidence>
<dbReference type="AlphaFoldDB" id="A0A932GQV8"/>
<dbReference type="InterPro" id="IPR008651">
    <property type="entry name" value="Uncharacterised_HicB"/>
</dbReference>
<dbReference type="SUPFAM" id="SSF143100">
    <property type="entry name" value="TTHA1013/TTHA0281-like"/>
    <property type="match status" value="1"/>
</dbReference>
<comment type="caution">
    <text evidence="1">The sequence shown here is derived from an EMBL/GenBank/DDBJ whole genome shotgun (WGS) entry which is preliminary data.</text>
</comment>